<evidence type="ECO:0000313" key="2">
    <source>
        <dbReference type="Proteomes" id="UP001299596"/>
    </source>
</evidence>
<reference evidence="1 2" key="1">
    <citation type="submission" date="2023-12" db="EMBL/GenBank/DDBJ databases">
        <title>Description of new species of Mycobacterium terrae complex isolated from sewage at the Sao Paulo Zoological Park Foundation in Brazil.</title>
        <authorList>
            <person name="Romagnoli C.L."/>
            <person name="Conceicao E.C."/>
            <person name="Machado E."/>
            <person name="Barreto L.B.P.F."/>
            <person name="Sharma A."/>
            <person name="Silva N.M."/>
            <person name="Marques L.E."/>
            <person name="Juliana M.A."/>
            <person name="Lourenco M.C.S."/>
            <person name="Digiampietri L.A."/>
            <person name="Suffys P.N."/>
            <person name="Viana-Niero C."/>
        </authorList>
    </citation>
    <scope>NUCLEOTIDE SEQUENCE [LARGE SCALE GENOMIC DNA]</scope>
    <source>
        <strain evidence="1 2">MYC098</strain>
    </source>
</reference>
<accession>A0ABU5XM20</accession>
<sequence length="68" mass="7477">MDDLDLALARVAQAQAAHREALEALHAVIRQLIAAGPRGTQAKVARRTGYTREHLRQIVQHTALSPKD</sequence>
<dbReference type="Proteomes" id="UP001299596">
    <property type="component" value="Unassembled WGS sequence"/>
</dbReference>
<dbReference type="EMBL" id="JAYJJR010000013">
    <property type="protein sequence ID" value="MEB3023013.1"/>
    <property type="molecule type" value="Genomic_DNA"/>
</dbReference>
<proteinExistence type="predicted"/>
<organism evidence="1 2">
    <name type="scientific">[Mycobacterium] crassicus</name>
    <dbReference type="NCBI Taxonomy" id="2872309"/>
    <lineage>
        <taxon>Bacteria</taxon>
        <taxon>Bacillati</taxon>
        <taxon>Actinomycetota</taxon>
        <taxon>Actinomycetes</taxon>
        <taxon>Mycobacteriales</taxon>
        <taxon>Mycobacteriaceae</taxon>
        <taxon>Mycolicibacter</taxon>
    </lineage>
</organism>
<protein>
    <submittedName>
        <fullName evidence="1">Uncharacterized protein</fullName>
    </submittedName>
</protein>
<comment type="caution">
    <text evidence="1">The sequence shown here is derived from an EMBL/GenBank/DDBJ whole genome shotgun (WGS) entry which is preliminary data.</text>
</comment>
<gene>
    <name evidence="1" type="ORF">K6T79_18380</name>
</gene>
<evidence type="ECO:0000313" key="1">
    <source>
        <dbReference type="EMBL" id="MEB3023013.1"/>
    </source>
</evidence>
<dbReference type="RefSeq" id="WP_329780276.1">
    <property type="nucleotide sequence ID" value="NZ_JAYJJR010000013.1"/>
</dbReference>
<keyword evidence="2" id="KW-1185">Reference proteome</keyword>
<name>A0ABU5XM20_9MYCO</name>